<dbReference type="AlphaFoldDB" id="A0A3N5BC03"/>
<protein>
    <submittedName>
        <fullName evidence="3">Cell division protein DivIC</fullName>
    </submittedName>
</protein>
<keyword evidence="3" id="KW-0132">Cell division</keyword>
<accession>A0A3N5BC03</accession>
<dbReference type="OrthoDB" id="2991180at2"/>
<sequence length="124" mass="14493">MKNNVTQFPANDKSRRDHFEATRRSIVKRRLTLTSTVFVGTLCIALFFTGNQYMNNESAQKELAKAQSEYETLVDKEKSLSEQVEQLNDDDYIAKIARSEYYLSKEDEIIFNIPDEKKDKENKE</sequence>
<keyword evidence="2" id="KW-0812">Transmembrane</keyword>
<keyword evidence="4" id="KW-1185">Reference proteome</keyword>
<dbReference type="EMBL" id="RKRK01000007">
    <property type="protein sequence ID" value="RPF54469.1"/>
    <property type="molecule type" value="Genomic_DNA"/>
</dbReference>
<comment type="caution">
    <text evidence="3">The sequence shown here is derived from an EMBL/GenBank/DDBJ whole genome shotgun (WGS) entry which is preliminary data.</text>
</comment>
<evidence type="ECO:0000256" key="1">
    <source>
        <dbReference type="SAM" id="Coils"/>
    </source>
</evidence>
<keyword evidence="2" id="KW-1133">Transmembrane helix</keyword>
<dbReference type="Proteomes" id="UP000277108">
    <property type="component" value="Unassembled WGS sequence"/>
</dbReference>
<dbReference type="PANTHER" id="PTHR40027">
    <property type="entry name" value="CELL DIVISION PROTEIN DIVIC"/>
    <property type="match status" value="1"/>
</dbReference>
<feature type="transmembrane region" description="Helical" evidence="2">
    <location>
        <begin position="31"/>
        <end position="50"/>
    </location>
</feature>
<dbReference type="PANTHER" id="PTHR40027:SF1">
    <property type="entry name" value="CELL DIVISION PROTEIN DIVIC"/>
    <property type="match status" value="1"/>
</dbReference>
<feature type="coiled-coil region" evidence="1">
    <location>
        <begin position="56"/>
        <end position="90"/>
    </location>
</feature>
<dbReference type="InterPro" id="IPR039076">
    <property type="entry name" value="DivIC"/>
</dbReference>
<proteinExistence type="predicted"/>
<dbReference type="InterPro" id="IPR007060">
    <property type="entry name" value="FtsL/DivIC"/>
</dbReference>
<evidence type="ECO:0000256" key="2">
    <source>
        <dbReference type="SAM" id="Phobius"/>
    </source>
</evidence>
<evidence type="ECO:0000313" key="3">
    <source>
        <dbReference type="EMBL" id="RPF54469.1"/>
    </source>
</evidence>
<dbReference type="GO" id="GO:0051301">
    <property type="term" value="P:cell division"/>
    <property type="evidence" value="ECO:0007669"/>
    <property type="project" value="UniProtKB-KW"/>
</dbReference>
<evidence type="ECO:0000313" key="4">
    <source>
        <dbReference type="Proteomes" id="UP000277108"/>
    </source>
</evidence>
<reference evidence="3 4" key="1">
    <citation type="submission" date="2018-11" db="EMBL/GenBank/DDBJ databases">
        <title>Genomic Encyclopedia of Type Strains, Phase IV (KMG-IV): sequencing the most valuable type-strain genomes for metagenomic binning, comparative biology and taxonomic classification.</title>
        <authorList>
            <person name="Goeker M."/>
        </authorList>
    </citation>
    <scope>NUCLEOTIDE SEQUENCE [LARGE SCALE GENOMIC DNA]</scope>
    <source>
        <strain evidence="3 4">DSM 29158</strain>
    </source>
</reference>
<dbReference type="RefSeq" id="WP_123808733.1">
    <property type="nucleotide sequence ID" value="NZ_RKRK01000007.1"/>
</dbReference>
<gene>
    <name evidence="3" type="ORF">EDD62_1771</name>
</gene>
<dbReference type="Pfam" id="PF04977">
    <property type="entry name" value="DivIC"/>
    <property type="match status" value="1"/>
</dbReference>
<keyword evidence="2" id="KW-0472">Membrane</keyword>
<organism evidence="3 4">
    <name type="scientific">Abyssicoccus albus</name>
    <dbReference type="NCBI Taxonomy" id="1817405"/>
    <lineage>
        <taxon>Bacteria</taxon>
        <taxon>Bacillati</taxon>
        <taxon>Bacillota</taxon>
        <taxon>Bacilli</taxon>
        <taxon>Bacillales</taxon>
        <taxon>Abyssicoccaceae</taxon>
    </lineage>
</organism>
<name>A0A3N5BC03_9BACL</name>
<keyword evidence="3" id="KW-0131">Cell cycle</keyword>
<keyword evidence="1" id="KW-0175">Coiled coil</keyword>